<accession>A0A1X6MU14</accession>
<dbReference type="GeneID" id="36322757"/>
<dbReference type="EMBL" id="KZ110601">
    <property type="protein sequence ID" value="OSX59865.1"/>
    <property type="molecule type" value="Genomic_DNA"/>
</dbReference>
<evidence type="ECO:0000256" key="1">
    <source>
        <dbReference type="SAM" id="MobiDB-lite"/>
    </source>
</evidence>
<evidence type="ECO:0000313" key="3">
    <source>
        <dbReference type="Proteomes" id="UP000194127"/>
    </source>
</evidence>
<name>A0A1X6MU14_9APHY</name>
<reference evidence="2 3" key="1">
    <citation type="submission" date="2017-04" db="EMBL/GenBank/DDBJ databases">
        <title>Genome Sequence of the Model Brown-Rot Fungus Postia placenta SB12.</title>
        <authorList>
            <consortium name="DOE Joint Genome Institute"/>
            <person name="Gaskell J."/>
            <person name="Kersten P."/>
            <person name="Larrondo L.F."/>
            <person name="Canessa P."/>
            <person name="Martinez D."/>
            <person name="Hibbett D."/>
            <person name="Schmoll M."/>
            <person name="Kubicek C.P."/>
            <person name="Martinez A.T."/>
            <person name="Yadav J."/>
            <person name="Master E."/>
            <person name="Magnuson J.K."/>
            <person name="James T."/>
            <person name="Yaver D."/>
            <person name="Berka R."/>
            <person name="Labutti K."/>
            <person name="Lipzen A."/>
            <person name="Aerts A."/>
            <person name="Barry K."/>
            <person name="Henrissat B."/>
            <person name="Blanchette R."/>
            <person name="Grigoriev I."/>
            <person name="Cullen D."/>
        </authorList>
    </citation>
    <scope>NUCLEOTIDE SEQUENCE [LARGE SCALE GENOMIC DNA]</scope>
    <source>
        <strain evidence="2 3">MAD-698-R-SB12</strain>
    </source>
</reference>
<dbReference type="RefSeq" id="XP_024336659.1">
    <property type="nucleotide sequence ID" value="XM_024477807.1"/>
</dbReference>
<dbReference type="Proteomes" id="UP000194127">
    <property type="component" value="Unassembled WGS sequence"/>
</dbReference>
<evidence type="ECO:0000313" key="2">
    <source>
        <dbReference type="EMBL" id="OSX59865.1"/>
    </source>
</evidence>
<keyword evidence="3" id="KW-1185">Reference proteome</keyword>
<sequence length="51" mass="5857">MAPSRPVQSHYTVDEGKPQRPVAHDLTPETRGCILHVPWPQVARTTYRYGR</sequence>
<protein>
    <submittedName>
        <fullName evidence="2">Uncharacterized protein</fullName>
    </submittedName>
</protein>
<dbReference type="AlphaFoldDB" id="A0A1X6MU14"/>
<feature type="region of interest" description="Disordered" evidence="1">
    <location>
        <begin position="1"/>
        <end position="25"/>
    </location>
</feature>
<organism evidence="2 3">
    <name type="scientific">Postia placenta MAD-698-R-SB12</name>
    <dbReference type="NCBI Taxonomy" id="670580"/>
    <lineage>
        <taxon>Eukaryota</taxon>
        <taxon>Fungi</taxon>
        <taxon>Dikarya</taxon>
        <taxon>Basidiomycota</taxon>
        <taxon>Agaricomycotina</taxon>
        <taxon>Agaricomycetes</taxon>
        <taxon>Polyporales</taxon>
        <taxon>Adustoporiaceae</taxon>
        <taxon>Rhodonia</taxon>
    </lineage>
</organism>
<feature type="compositionally biased region" description="Polar residues" evidence="1">
    <location>
        <begin position="1"/>
        <end position="11"/>
    </location>
</feature>
<gene>
    <name evidence="2" type="ORF">POSPLADRAFT_1040806</name>
</gene>
<proteinExistence type="predicted"/>
<feature type="compositionally biased region" description="Basic and acidic residues" evidence="1">
    <location>
        <begin position="12"/>
        <end position="25"/>
    </location>
</feature>